<evidence type="ECO:0000313" key="4">
    <source>
        <dbReference type="Proteomes" id="UP000620124"/>
    </source>
</evidence>
<dbReference type="AlphaFoldDB" id="A0A8H6YNZ3"/>
<comment type="caution">
    <text evidence="3">The sequence shown here is derived from an EMBL/GenBank/DDBJ whole genome shotgun (WGS) entry which is preliminary data.</text>
</comment>
<sequence length="586" mass="65190">MGSRVDSLAHAWGADDATGLGQAIALYLPLDSRTNTRLGLLADAWQSEDSANLGRAIAEYLSEDFPSKYPKEDDPEISELRLENSRLRDRIDVMELELANLRNQTVFMQPPQEILRHIFDFVIPPPFLLDPSISYGPDSPWCQSIRAKMSLINVCWAWYNAAIDALYENIAFRNVCQVSALLRTLQNQTSLDFGQMIKEIGIHCFAPEGYSAVFRNDLNAVVAGAPRLSSVVLHTPWTSPLPVPLELKDIPSLAHLDCGPTVNYSDVHEHIGHLSHTLLSLSIHYYDASVASPAEAVHTFYHLETLRCPASAVSLISKRLILPKLKTLILQYSLKEAELGACLAFCKIFGQNIRTLSFWPVGAISSLKYYGSNAADIQPILEVCPRLEHLILPCALASSPDLSHSKIKWIDFWSMYNASFPNSIPTTNFPCIQGIRQLMVSGPLLFRHIPTVIPPHLNLQDPFEFDYPGFFLRHGKNRIYRNDAFDSVFAEYLEDEGDDGSDDEDDGSWNPSTSDDDTESDNEEETEWEDNDGGDDEGSSSSSTSDGESASGPGSDDSEESDLESEWEASHESVLALYDQLRGPSR</sequence>
<protein>
    <recommendedName>
        <fullName evidence="5">F-box domain-containing protein</fullName>
    </recommendedName>
</protein>
<name>A0A8H6YNZ3_9AGAR</name>
<dbReference type="OrthoDB" id="3258555at2759"/>
<evidence type="ECO:0000313" key="3">
    <source>
        <dbReference type="EMBL" id="KAF7362167.1"/>
    </source>
</evidence>
<evidence type="ECO:0008006" key="5">
    <source>
        <dbReference type="Google" id="ProtNLM"/>
    </source>
</evidence>
<accession>A0A8H6YNZ3</accession>
<feature type="compositionally biased region" description="Acidic residues" evidence="2">
    <location>
        <begin position="514"/>
        <end position="538"/>
    </location>
</feature>
<dbReference type="SUPFAM" id="SSF52058">
    <property type="entry name" value="L domain-like"/>
    <property type="match status" value="1"/>
</dbReference>
<feature type="compositionally biased region" description="Acidic residues" evidence="2">
    <location>
        <begin position="556"/>
        <end position="567"/>
    </location>
</feature>
<keyword evidence="4" id="KW-1185">Reference proteome</keyword>
<dbReference type="EMBL" id="JACAZI010000004">
    <property type="protein sequence ID" value="KAF7362167.1"/>
    <property type="molecule type" value="Genomic_DNA"/>
</dbReference>
<keyword evidence="1" id="KW-0175">Coiled coil</keyword>
<feature type="region of interest" description="Disordered" evidence="2">
    <location>
        <begin position="495"/>
        <end position="586"/>
    </location>
</feature>
<gene>
    <name evidence="3" type="ORF">MVEN_00562800</name>
</gene>
<feature type="compositionally biased region" description="Low complexity" evidence="2">
    <location>
        <begin position="539"/>
        <end position="555"/>
    </location>
</feature>
<evidence type="ECO:0000256" key="1">
    <source>
        <dbReference type="SAM" id="Coils"/>
    </source>
</evidence>
<dbReference type="Gene3D" id="3.80.10.10">
    <property type="entry name" value="Ribonuclease Inhibitor"/>
    <property type="match status" value="1"/>
</dbReference>
<dbReference type="InterPro" id="IPR032675">
    <property type="entry name" value="LRR_dom_sf"/>
</dbReference>
<dbReference type="Proteomes" id="UP000620124">
    <property type="component" value="Unassembled WGS sequence"/>
</dbReference>
<organism evidence="3 4">
    <name type="scientific">Mycena venus</name>
    <dbReference type="NCBI Taxonomy" id="2733690"/>
    <lineage>
        <taxon>Eukaryota</taxon>
        <taxon>Fungi</taxon>
        <taxon>Dikarya</taxon>
        <taxon>Basidiomycota</taxon>
        <taxon>Agaricomycotina</taxon>
        <taxon>Agaricomycetes</taxon>
        <taxon>Agaricomycetidae</taxon>
        <taxon>Agaricales</taxon>
        <taxon>Marasmiineae</taxon>
        <taxon>Mycenaceae</taxon>
        <taxon>Mycena</taxon>
    </lineage>
</organism>
<proteinExistence type="predicted"/>
<feature type="coiled-coil region" evidence="1">
    <location>
        <begin position="77"/>
        <end position="104"/>
    </location>
</feature>
<evidence type="ECO:0000256" key="2">
    <source>
        <dbReference type="SAM" id="MobiDB-lite"/>
    </source>
</evidence>
<feature type="compositionally biased region" description="Acidic residues" evidence="2">
    <location>
        <begin position="495"/>
        <end position="507"/>
    </location>
</feature>
<reference evidence="3" key="1">
    <citation type="submission" date="2020-05" db="EMBL/GenBank/DDBJ databases">
        <title>Mycena genomes resolve the evolution of fungal bioluminescence.</title>
        <authorList>
            <person name="Tsai I.J."/>
        </authorList>
    </citation>
    <scope>NUCLEOTIDE SEQUENCE</scope>
    <source>
        <strain evidence="3">CCC161011</strain>
    </source>
</reference>